<dbReference type="InterPro" id="IPR052740">
    <property type="entry name" value="CE4"/>
</dbReference>
<sequence length="145" mass="15326">MINQFLDWAQNQQDVWIVSNEQLLDWVRNPVPASQLNNIDSFKCSTPQVDSSMQICNGMPQNEAGLLSHCDFPDFPFFTCPNGANLTGGGTGQSTGDAAATQSSSPYVPFNGQGSGALSITSGVVPALVFGALLGVASVFRLGRL</sequence>
<dbReference type="EMBL" id="MLYV02001223">
    <property type="protein sequence ID" value="PSR72054.1"/>
    <property type="molecule type" value="Genomic_DNA"/>
</dbReference>
<dbReference type="OrthoDB" id="3059922at2759"/>
<gene>
    <name evidence="2" type="ORF">PHLCEN_2v12084</name>
</gene>
<keyword evidence="1" id="KW-1133">Transmembrane helix</keyword>
<accession>A0A2R6NI47</accession>
<keyword evidence="1" id="KW-0812">Transmembrane</keyword>
<evidence type="ECO:0000313" key="2">
    <source>
        <dbReference type="EMBL" id="PSR72054.1"/>
    </source>
</evidence>
<proteinExistence type="predicted"/>
<keyword evidence="3" id="KW-1185">Reference proteome</keyword>
<dbReference type="Gene3D" id="3.20.20.370">
    <property type="entry name" value="Glycoside hydrolase/deacetylase"/>
    <property type="match status" value="1"/>
</dbReference>
<keyword evidence="1" id="KW-0472">Membrane</keyword>
<dbReference type="PANTHER" id="PTHR45985">
    <property type="match status" value="1"/>
</dbReference>
<dbReference type="AlphaFoldDB" id="A0A2R6NI47"/>
<organism evidence="2 3">
    <name type="scientific">Hermanssonia centrifuga</name>
    <dbReference type="NCBI Taxonomy" id="98765"/>
    <lineage>
        <taxon>Eukaryota</taxon>
        <taxon>Fungi</taxon>
        <taxon>Dikarya</taxon>
        <taxon>Basidiomycota</taxon>
        <taxon>Agaricomycotina</taxon>
        <taxon>Agaricomycetes</taxon>
        <taxon>Polyporales</taxon>
        <taxon>Meruliaceae</taxon>
        <taxon>Hermanssonia</taxon>
    </lineage>
</organism>
<protein>
    <submittedName>
        <fullName evidence="2">Uncharacterized protein</fullName>
    </submittedName>
</protein>
<evidence type="ECO:0000313" key="3">
    <source>
        <dbReference type="Proteomes" id="UP000186601"/>
    </source>
</evidence>
<evidence type="ECO:0000256" key="1">
    <source>
        <dbReference type="SAM" id="Phobius"/>
    </source>
</evidence>
<dbReference type="STRING" id="98765.A0A2R6NI47"/>
<comment type="caution">
    <text evidence="2">The sequence shown here is derived from an EMBL/GenBank/DDBJ whole genome shotgun (WGS) entry which is preliminary data.</text>
</comment>
<name>A0A2R6NI47_9APHY</name>
<dbReference type="Proteomes" id="UP000186601">
    <property type="component" value="Unassembled WGS sequence"/>
</dbReference>
<dbReference type="PANTHER" id="PTHR45985:SF3">
    <property type="entry name" value="CHITIN DEACETYLASE-LIKE 4"/>
    <property type="match status" value="1"/>
</dbReference>
<feature type="transmembrane region" description="Helical" evidence="1">
    <location>
        <begin position="117"/>
        <end position="140"/>
    </location>
</feature>
<reference evidence="2 3" key="1">
    <citation type="submission" date="2018-02" db="EMBL/GenBank/DDBJ databases">
        <title>Genome sequence of the basidiomycete white-rot fungus Phlebia centrifuga.</title>
        <authorList>
            <person name="Granchi Z."/>
            <person name="Peng M."/>
            <person name="de Vries R.P."/>
            <person name="Hilden K."/>
            <person name="Makela M.R."/>
            <person name="Grigoriev I."/>
            <person name="Riley R."/>
        </authorList>
    </citation>
    <scope>NUCLEOTIDE SEQUENCE [LARGE SCALE GENOMIC DNA]</scope>
    <source>
        <strain evidence="2 3">FBCC195</strain>
    </source>
</reference>